<evidence type="ECO:0000313" key="13">
    <source>
        <dbReference type="Proteomes" id="UP000317429"/>
    </source>
</evidence>
<keyword evidence="13" id="KW-1185">Reference proteome</keyword>
<evidence type="ECO:0000256" key="2">
    <source>
        <dbReference type="ARBA" id="ARBA00010004"/>
    </source>
</evidence>
<dbReference type="GO" id="GO:0006935">
    <property type="term" value="P:chemotaxis"/>
    <property type="evidence" value="ECO:0007669"/>
    <property type="project" value="UniProtKB-KW"/>
</dbReference>
<keyword evidence="12" id="KW-0969">Cilium</keyword>
<evidence type="ECO:0000256" key="5">
    <source>
        <dbReference type="ARBA" id="ARBA00022475"/>
    </source>
</evidence>
<dbReference type="InterPro" id="IPR053716">
    <property type="entry name" value="Flag_assembly_chemotaxis_eff"/>
</dbReference>
<keyword evidence="4" id="KW-0813">Transport</keyword>
<comment type="subcellular location">
    <subcellularLocation>
        <location evidence="1">Cell membrane</location>
        <topology evidence="1">Peripheral membrane protein</topology>
        <orientation evidence="1">Cytoplasmic side</orientation>
    </subcellularLocation>
</comment>
<gene>
    <name evidence="12" type="ORF">Pla175_16030</name>
</gene>
<dbReference type="EMBL" id="CP036291">
    <property type="protein sequence ID" value="QDU88230.1"/>
    <property type="molecule type" value="Genomic_DNA"/>
</dbReference>
<dbReference type="InterPro" id="IPR012823">
    <property type="entry name" value="Flagell_FliJ"/>
</dbReference>
<dbReference type="GO" id="GO:0009288">
    <property type="term" value="C:bacterial-type flagellum"/>
    <property type="evidence" value="ECO:0007669"/>
    <property type="project" value="InterPro"/>
</dbReference>
<comment type="similarity">
    <text evidence="2">Belongs to the FliJ family.</text>
</comment>
<keyword evidence="7" id="KW-1005">Bacterial flagellum biogenesis</keyword>
<dbReference type="Proteomes" id="UP000317429">
    <property type="component" value="Chromosome"/>
</dbReference>
<evidence type="ECO:0000256" key="7">
    <source>
        <dbReference type="ARBA" id="ARBA00022795"/>
    </source>
</evidence>
<dbReference type="KEGG" id="pnd:Pla175_16030"/>
<evidence type="ECO:0000256" key="6">
    <source>
        <dbReference type="ARBA" id="ARBA00022500"/>
    </source>
</evidence>
<evidence type="ECO:0000256" key="9">
    <source>
        <dbReference type="ARBA" id="ARBA00023136"/>
    </source>
</evidence>
<keyword evidence="12" id="KW-0282">Flagellum</keyword>
<organism evidence="12 13">
    <name type="scientific">Pirellulimonas nuda</name>
    <dbReference type="NCBI Taxonomy" id="2528009"/>
    <lineage>
        <taxon>Bacteria</taxon>
        <taxon>Pseudomonadati</taxon>
        <taxon>Planctomycetota</taxon>
        <taxon>Planctomycetia</taxon>
        <taxon>Pirellulales</taxon>
        <taxon>Lacipirellulaceae</taxon>
        <taxon>Pirellulimonas</taxon>
    </lineage>
</organism>
<evidence type="ECO:0000256" key="8">
    <source>
        <dbReference type="ARBA" id="ARBA00022927"/>
    </source>
</evidence>
<feature type="coiled-coil region" evidence="11">
    <location>
        <begin position="12"/>
        <end position="39"/>
    </location>
</feature>
<sequence length="153" mass="17732">MKPYRFRLETLLDLRKQRRDEMRARVAEAQRAVDVIDSQRAKLDSEAAQVRASARSLFDDGVFNVNRALEVSRYELLLKAQVDDLDRKAELLNDEVEVRRQAAVVADRDVRALELLDERRREEHRRAARRAEARAMDEAAGVAAARRMMREAT</sequence>
<dbReference type="Pfam" id="PF02050">
    <property type="entry name" value="FliJ"/>
    <property type="match status" value="1"/>
</dbReference>
<keyword evidence="9" id="KW-0472">Membrane</keyword>
<evidence type="ECO:0000313" key="12">
    <source>
        <dbReference type="EMBL" id="QDU88230.1"/>
    </source>
</evidence>
<keyword evidence="8" id="KW-0653">Protein transport</keyword>
<name>A0A518D9S0_9BACT</name>
<dbReference type="GO" id="GO:0015031">
    <property type="term" value="P:protein transport"/>
    <property type="evidence" value="ECO:0007669"/>
    <property type="project" value="UniProtKB-KW"/>
</dbReference>
<keyword evidence="5" id="KW-1003">Cell membrane</keyword>
<reference evidence="12 13" key="1">
    <citation type="submission" date="2019-02" db="EMBL/GenBank/DDBJ databases">
        <title>Deep-cultivation of Planctomycetes and their phenomic and genomic characterization uncovers novel biology.</title>
        <authorList>
            <person name="Wiegand S."/>
            <person name="Jogler M."/>
            <person name="Boedeker C."/>
            <person name="Pinto D."/>
            <person name="Vollmers J."/>
            <person name="Rivas-Marin E."/>
            <person name="Kohn T."/>
            <person name="Peeters S.H."/>
            <person name="Heuer A."/>
            <person name="Rast P."/>
            <person name="Oberbeckmann S."/>
            <person name="Bunk B."/>
            <person name="Jeske O."/>
            <person name="Meyerdierks A."/>
            <person name="Storesund J.E."/>
            <person name="Kallscheuer N."/>
            <person name="Luecker S."/>
            <person name="Lage O.M."/>
            <person name="Pohl T."/>
            <person name="Merkel B.J."/>
            <person name="Hornburger P."/>
            <person name="Mueller R.-W."/>
            <person name="Bruemmer F."/>
            <person name="Labrenz M."/>
            <person name="Spormann A.M."/>
            <person name="Op den Camp H."/>
            <person name="Overmann J."/>
            <person name="Amann R."/>
            <person name="Jetten M.S.M."/>
            <person name="Mascher T."/>
            <person name="Medema M.H."/>
            <person name="Devos D.P."/>
            <person name="Kaster A.-K."/>
            <person name="Ovreas L."/>
            <person name="Rohde M."/>
            <person name="Galperin M.Y."/>
            <person name="Jogler C."/>
        </authorList>
    </citation>
    <scope>NUCLEOTIDE SEQUENCE [LARGE SCALE GENOMIC DNA]</scope>
    <source>
        <strain evidence="12 13">Pla175</strain>
    </source>
</reference>
<protein>
    <recommendedName>
        <fullName evidence="3">Flagellar FliJ protein</fullName>
    </recommendedName>
</protein>
<evidence type="ECO:0000256" key="11">
    <source>
        <dbReference type="SAM" id="Coils"/>
    </source>
</evidence>
<keyword evidence="12" id="KW-0966">Cell projection</keyword>
<dbReference type="NCBIfam" id="TIGR02473">
    <property type="entry name" value="flagell_FliJ"/>
    <property type="match status" value="1"/>
</dbReference>
<dbReference type="GO" id="GO:0071973">
    <property type="term" value="P:bacterial-type flagellum-dependent cell motility"/>
    <property type="evidence" value="ECO:0007669"/>
    <property type="project" value="InterPro"/>
</dbReference>
<dbReference type="OrthoDB" id="290664at2"/>
<keyword evidence="11" id="KW-0175">Coiled coil</keyword>
<keyword evidence="10" id="KW-1006">Bacterial flagellum protein export</keyword>
<evidence type="ECO:0000256" key="3">
    <source>
        <dbReference type="ARBA" id="ARBA00020392"/>
    </source>
</evidence>
<dbReference type="RefSeq" id="WP_145282932.1">
    <property type="nucleotide sequence ID" value="NZ_CP036291.1"/>
</dbReference>
<evidence type="ECO:0000256" key="10">
    <source>
        <dbReference type="ARBA" id="ARBA00023225"/>
    </source>
</evidence>
<dbReference type="GO" id="GO:0005886">
    <property type="term" value="C:plasma membrane"/>
    <property type="evidence" value="ECO:0007669"/>
    <property type="project" value="UniProtKB-SubCell"/>
</dbReference>
<proteinExistence type="inferred from homology"/>
<evidence type="ECO:0000256" key="4">
    <source>
        <dbReference type="ARBA" id="ARBA00022448"/>
    </source>
</evidence>
<dbReference type="GO" id="GO:0044781">
    <property type="term" value="P:bacterial-type flagellum organization"/>
    <property type="evidence" value="ECO:0007669"/>
    <property type="project" value="UniProtKB-KW"/>
</dbReference>
<accession>A0A518D9S0</accession>
<dbReference type="Gene3D" id="1.10.287.1700">
    <property type="match status" value="1"/>
</dbReference>
<dbReference type="AlphaFoldDB" id="A0A518D9S0"/>
<keyword evidence="6" id="KW-0145">Chemotaxis</keyword>
<evidence type="ECO:0000256" key="1">
    <source>
        <dbReference type="ARBA" id="ARBA00004413"/>
    </source>
</evidence>